<evidence type="ECO:0000256" key="7">
    <source>
        <dbReference type="PIRNR" id="PIRNR000194"/>
    </source>
</evidence>
<dbReference type="PIRSF" id="PIRSF000194">
    <property type="entry name" value="DHFR"/>
    <property type="match status" value="1"/>
</dbReference>
<reference evidence="10 11" key="1">
    <citation type="submission" date="2019-08" db="EMBL/GenBank/DDBJ databases">
        <title>In-depth cultivation of the pig gut microbiome towards novel bacterial diversity and tailored functional studies.</title>
        <authorList>
            <person name="Wylensek D."/>
            <person name="Hitch T.C.A."/>
            <person name="Clavel T."/>
        </authorList>
    </citation>
    <scope>NUCLEOTIDE SEQUENCE [LARGE SCALE GENOMIC DNA]</scope>
    <source>
        <strain evidence="10 11">WCA-470BD-2E</strain>
    </source>
</reference>
<dbReference type="GO" id="GO:0050661">
    <property type="term" value="F:NADP binding"/>
    <property type="evidence" value="ECO:0007669"/>
    <property type="project" value="InterPro"/>
</dbReference>
<evidence type="ECO:0000313" key="10">
    <source>
        <dbReference type="EMBL" id="MST80568.1"/>
    </source>
</evidence>
<gene>
    <name evidence="10" type="ORF">FYJ61_08980</name>
</gene>
<comment type="caution">
    <text evidence="10">The sequence shown here is derived from an EMBL/GenBank/DDBJ whole genome shotgun (WGS) entry which is preliminary data.</text>
</comment>
<dbReference type="GO" id="GO:0004146">
    <property type="term" value="F:dihydrofolate reductase activity"/>
    <property type="evidence" value="ECO:0007669"/>
    <property type="project" value="UniProtKB-EC"/>
</dbReference>
<dbReference type="EC" id="1.5.1.3" evidence="3 7"/>
<protein>
    <recommendedName>
        <fullName evidence="3 7">Dihydrofolate reductase</fullName>
        <ecNumber evidence="3 7">1.5.1.3</ecNumber>
    </recommendedName>
</protein>
<evidence type="ECO:0000256" key="2">
    <source>
        <dbReference type="ARBA" id="ARBA00009539"/>
    </source>
</evidence>
<dbReference type="InterPro" id="IPR024072">
    <property type="entry name" value="DHFR-like_dom_sf"/>
</dbReference>
<accession>A0A844FQB8</accession>
<organism evidence="10 11">
    <name type="scientific">Lactobacillus equicursoris</name>
    <dbReference type="NCBI Taxonomy" id="420645"/>
    <lineage>
        <taxon>Bacteria</taxon>
        <taxon>Bacillati</taxon>
        <taxon>Bacillota</taxon>
        <taxon>Bacilli</taxon>
        <taxon>Lactobacillales</taxon>
        <taxon>Lactobacillaceae</taxon>
        <taxon>Lactobacillus</taxon>
    </lineage>
</organism>
<evidence type="ECO:0000256" key="1">
    <source>
        <dbReference type="ARBA" id="ARBA00004903"/>
    </source>
</evidence>
<dbReference type="PANTHER" id="PTHR48069">
    <property type="entry name" value="DIHYDROFOLATE REDUCTASE"/>
    <property type="match status" value="1"/>
</dbReference>
<comment type="function">
    <text evidence="7">Key enzyme in folate metabolism. Catalyzes an essential reaction for de novo glycine and purine synthesis, and for DNA precursor synthesis.</text>
</comment>
<evidence type="ECO:0000259" key="9">
    <source>
        <dbReference type="PROSITE" id="PS51330"/>
    </source>
</evidence>
<dbReference type="PANTHER" id="PTHR48069:SF3">
    <property type="entry name" value="DIHYDROFOLATE REDUCTASE"/>
    <property type="match status" value="1"/>
</dbReference>
<dbReference type="Proteomes" id="UP000452141">
    <property type="component" value="Unassembled WGS sequence"/>
</dbReference>
<comment type="catalytic activity">
    <reaction evidence="7">
        <text>(6S)-5,6,7,8-tetrahydrofolate + NADP(+) = 7,8-dihydrofolate + NADPH + H(+)</text>
        <dbReference type="Rhea" id="RHEA:15009"/>
        <dbReference type="ChEBI" id="CHEBI:15378"/>
        <dbReference type="ChEBI" id="CHEBI:57451"/>
        <dbReference type="ChEBI" id="CHEBI:57453"/>
        <dbReference type="ChEBI" id="CHEBI:57783"/>
        <dbReference type="ChEBI" id="CHEBI:58349"/>
        <dbReference type="EC" id="1.5.1.3"/>
    </reaction>
</comment>
<dbReference type="SUPFAM" id="SSF53597">
    <property type="entry name" value="Dihydrofolate reductase-like"/>
    <property type="match status" value="1"/>
</dbReference>
<dbReference type="GO" id="GO:0046655">
    <property type="term" value="P:folic acid metabolic process"/>
    <property type="evidence" value="ECO:0007669"/>
    <property type="project" value="TreeGrafter"/>
</dbReference>
<evidence type="ECO:0000313" key="11">
    <source>
        <dbReference type="Proteomes" id="UP000452141"/>
    </source>
</evidence>
<name>A0A844FQB8_9LACO</name>
<evidence type="ECO:0000256" key="6">
    <source>
        <dbReference type="ARBA" id="ARBA00023002"/>
    </source>
</evidence>
<proteinExistence type="inferred from homology"/>
<evidence type="ECO:0000256" key="4">
    <source>
        <dbReference type="ARBA" id="ARBA00022563"/>
    </source>
</evidence>
<dbReference type="InterPro" id="IPR012259">
    <property type="entry name" value="DHFR"/>
</dbReference>
<dbReference type="GO" id="GO:0005829">
    <property type="term" value="C:cytosol"/>
    <property type="evidence" value="ECO:0007669"/>
    <property type="project" value="TreeGrafter"/>
</dbReference>
<dbReference type="EMBL" id="VUMW01000036">
    <property type="protein sequence ID" value="MST80568.1"/>
    <property type="molecule type" value="Genomic_DNA"/>
</dbReference>
<feature type="domain" description="DHFR" evidence="9">
    <location>
        <begin position="1"/>
        <end position="160"/>
    </location>
</feature>
<keyword evidence="4 7" id="KW-0554">One-carbon metabolism</keyword>
<evidence type="ECO:0000256" key="8">
    <source>
        <dbReference type="RuleBase" id="RU004474"/>
    </source>
</evidence>
<comment type="similarity">
    <text evidence="2 7 8">Belongs to the dihydrofolate reductase family.</text>
</comment>
<dbReference type="GO" id="GO:0046452">
    <property type="term" value="P:dihydrofolate metabolic process"/>
    <property type="evidence" value="ECO:0007669"/>
    <property type="project" value="TreeGrafter"/>
</dbReference>
<dbReference type="GO" id="GO:0006730">
    <property type="term" value="P:one-carbon metabolic process"/>
    <property type="evidence" value="ECO:0007669"/>
    <property type="project" value="UniProtKB-KW"/>
</dbReference>
<evidence type="ECO:0000256" key="5">
    <source>
        <dbReference type="ARBA" id="ARBA00022857"/>
    </source>
</evidence>
<dbReference type="UniPathway" id="UPA00077">
    <property type="reaction ID" value="UER00158"/>
</dbReference>
<dbReference type="PRINTS" id="PR00070">
    <property type="entry name" value="DHFR"/>
</dbReference>
<dbReference type="AlphaFoldDB" id="A0A844FQB8"/>
<keyword evidence="5 7" id="KW-0521">NADP</keyword>
<sequence length="162" mass="18630">MLTYVWAQDEAGAIGKDGILPWHLPADLKHFKEVTMGHAMLMGKKTFDSFPGLLPGRKHVVLTHHEIANPKVEVLHGEADLKKWLKDHEAEEVCVIGGASLFELLKDRVDCLEVTKIKGTFPADTYMPDLNWDAFFLDKEEKHQADAKNKYDYVFQRWLRKK</sequence>
<comment type="pathway">
    <text evidence="1 7">Cofactor biosynthesis; tetrahydrofolate biosynthesis; 5,6,7,8-tetrahydrofolate from 7,8-dihydrofolate: step 1/1.</text>
</comment>
<dbReference type="GO" id="GO:0046654">
    <property type="term" value="P:tetrahydrofolate biosynthetic process"/>
    <property type="evidence" value="ECO:0007669"/>
    <property type="project" value="UniProtKB-UniPathway"/>
</dbReference>
<dbReference type="PROSITE" id="PS51330">
    <property type="entry name" value="DHFR_2"/>
    <property type="match status" value="1"/>
</dbReference>
<dbReference type="RefSeq" id="WP_154487482.1">
    <property type="nucleotide sequence ID" value="NZ_VUMW01000036.1"/>
</dbReference>
<keyword evidence="6 7" id="KW-0560">Oxidoreductase</keyword>
<dbReference type="InterPro" id="IPR001796">
    <property type="entry name" value="DHFR_dom"/>
</dbReference>
<dbReference type="InterPro" id="IPR017925">
    <property type="entry name" value="DHFR_CS"/>
</dbReference>
<dbReference type="Gene3D" id="3.40.430.10">
    <property type="entry name" value="Dihydrofolate Reductase, subunit A"/>
    <property type="match status" value="1"/>
</dbReference>
<dbReference type="CDD" id="cd00209">
    <property type="entry name" value="DHFR"/>
    <property type="match status" value="1"/>
</dbReference>
<dbReference type="Pfam" id="PF00186">
    <property type="entry name" value="DHFR_1"/>
    <property type="match status" value="1"/>
</dbReference>
<evidence type="ECO:0000256" key="3">
    <source>
        <dbReference type="ARBA" id="ARBA00012856"/>
    </source>
</evidence>
<dbReference type="PROSITE" id="PS00075">
    <property type="entry name" value="DHFR_1"/>
    <property type="match status" value="1"/>
</dbReference>